<dbReference type="RefSeq" id="XP_067919401.1">
    <property type="nucleotide sequence ID" value="XM_068068621.1"/>
</dbReference>
<dbReference type="AlphaFoldDB" id="A0A2C6KMF7"/>
<keyword evidence="1" id="KW-0472">Membrane</keyword>
<comment type="caution">
    <text evidence="2">The sequence shown here is derived from an EMBL/GenBank/DDBJ whole genome shotgun (WGS) entry which is preliminary data.</text>
</comment>
<reference evidence="2 3" key="1">
    <citation type="journal article" date="2017" name="Int. J. Parasitol.">
        <title>The genome of the protozoan parasite Cystoisospora suis and a reverse vaccinology approach to identify vaccine candidates.</title>
        <authorList>
            <person name="Palmieri N."/>
            <person name="Shrestha A."/>
            <person name="Ruttkowski B."/>
            <person name="Beck T."/>
            <person name="Vogl C."/>
            <person name="Tomley F."/>
            <person name="Blake D.P."/>
            <person name="Joachim A."/>
        </authorList>
    </citation>
    <scope>NUCLEOTIDE SEQUENCE [LARGE SCALE GENOMIC DNA]</scope>
    <source>
        <strain evidence="2 3">Wien I</strain>
    </source>
</reference>
<accession>A0A2C6KMF7</accession>
<gene>
    <name evidence="2" type="ORF">CSUI_008489</name>
</gene>
<protein>
    <submittedName>
        <fullName evidence="2">Membrane protein</fullName>
    </submittedName>
</protein>
<organism evidence="2 3">
    <name type="scientific">Cystoisospora suis</name>
    <dbReference type="NCBI Taxonomy" id="483139"/>
    <lineage>
        <taxon>Eukaryota</taxon>
        <taxon>Sar</taxon>
        <taxon>Alveolata</taxon>
        <taxon>Apicomplexa</taxon>
        <taxon>Conoidasida</taxon>
        <taxon>Coccidia</taxon>
        <taxon>Eucoccidiorida</taxon>
        <taxon>Eimeriorina</taxon>
        <taxon>Sarcocystidae</taxon>
        <taxon>Cystoisospora</taxon>
    </lineage>
</organism>
<feature type="transmembrane region" description="Helical" evidence="1">
    <location>
        <begin position="141"/>
        <end position="160"/>
    </location>
</feature>
<dbReference type="EMBL" id="MIGC01004750">
    <property type="protein sequence ID" value="PHJ17685.1"/>
    <property type="molecule type" value="Genomic_DNA"/>
</dbReference>
<feature type="transmembrane region" description="Helical" evidence="1">
    <location>
        <begin position="255"/>
        <end position="274"/>
    </location>
</feature>
<dbReference type="GeneID" id="94431832"/>
<evidence type="ECO:0000313" key="3">
    <source>
        <dbReference type="Proteomes" id="UP000221165"/>
    </source>
</evidence>
<feature type="transmembrane region" description="Helical" evidence="1">
    <location>
        <begin position="172"/>
        <end position="196"/>
    </location>
</feature>
<dbReference type="VEuPathDB" id="ToxoDB:CSUI_008489"/>
<proteinExistence type="predicted"/>
<feature type="transmembrane region" description="Helical" evidence="1">
    <location>
        <begin position="91"/>
        <end position="109"/>
    </location>
</feature>
<dbReference type="OrthoDB" id="443651at2759"/>
<evidence type="ECO:0000256" key="1">
    <source>
        <dbReference type="SAM" id="Phobius"/>
    </source>
</evidence>
<keyword evidence="1" id="KW-1133">Transmembrane helix</keyword>
<dbReference type="Proteomes" id="UP000221165">
    <property type="component" value="Unassembled WGS sequence"/>
</dbReference>
<feature type="transmembrane region" description="Helical" evidence="1">
    <location>
        <begin position="216"/>
        <end position="235"/>
    </location>
</feature>
<evidence type="ECO:0000313" key="2">
    <source>
        <dbReference type="EMBL" id="PHJ17685.1"/>
    </source>
</evidence>
<feature type="transmembrane region" description="Helical" evidence="1">
    <location>
        <begin position="57"/>
        <end position="79"/>
    </location>
</feature>
<name>A0A2C6KMF7_9APIC</name>
<keyword evidence="1" id="KW-0812">Transmembrane</keyword>
<sequence>MKGARGLGGSSPGGGYGSGIGGMSYSPGGGFGSSHAAPGVVGRLLSAFGKVEVTKELACKGTISACVGIALGIIASLIVNCTLVEISMSSFFSFYFGILFVTVGSVILWRIHVTANSPTGAGVDGAGGLETTQARKMQLQFFATLIIVSGILCFILKKNWFVGLHPIVKVPLYTLLGISVAFALTFSLVDMVNYLLGFFQSAVAKPLVESKEQVNLVLLVALLMGGLFGFIFGVMDVEDEVQYHVRLALLREQHLCYPIGAVLGGLAGIGNEILRQADEAKVRKLASEFDEEI</sequence>
<keyword evidence="3" id="KW-1185">Reference proteome</keyword>